<name>A0A1K0ILL0_CUPNE</name>
<dbReference type="EMBL" id="FMSH01000032">
    <property type="protein sequence ID" value="SCU73658.1"/>
    <property type="molecule type" value="Genomic_DNA"/>
</dbReference>
<sequence length="94" mass="10340">MTMNRSTLARTAGILGGRDDFRRFLADRFPQAWTQNGDLPDTDRAAAVIRAVCGIESRSELDSDPAAAHRYHTRIGLAFSTWRAGMTLGASNRT</sequence>
<protein>
    <submittedName>
        <fullName evidence="1">Uncharacterized protein</fullName>
    </submittedName>
</protein>
<gene>
    <name evidence="1" type="ORF">CNECB9_1270005</name>
</gene>
<proteinExistence type="predicted"/>
<evidence type="ECO:0000313" key="1">
    <source>
        <dbReference type="EMBL" id="SCU73658.1"/>
    </source>
</evidence>
<reference evidence="1" key="1">
    <citation type="submission" date="2016-09" db="EMBL/GenBank/DDBJ databases">
        <authorList>
            <person name="Capua I."/>
            <person name="De Benedictis P."/>
            <person name="Joannis T."/>
            <person name="Lombin L.H."/>
            <person name="Cattoli G."/>
        </authorList>
    </citation>
    <scope>NUCLEOTIDE SEQUENCE</scope>
    <source>
        <strain evidence="1">B9</strain>
    </source>
</reference>
<dbReference type="AlphaFoldDB" id="A0A1K0ILL0"/>
<organism evidence="1">
    <name type="scientific">Cupriavidus necator</name>
    <name type="common">Alcaligenes eutrophus</name>
    <name type="synonym">Ralstonia eutropha</name>
    <dbReference type="NCBI Taxonomy" id="106590"/>
    <lineage>
        <taxon>Bacteria</taxon>
        <taxon>Pseudomonadati</taxon>
        <taxon>Pseudomonadota</taxon>
        <taxon>Betaproteobacteria</taxon>
        <taxon>Burkholderiales</taxon>
        <taxon>Burkholderiaceae</taxon>
        <taxon>Cupriavidus</taxon>
    </lineage>
</organism>
<accession>A0A1K0ILL0</accession>